<comment type="caution">
    <text evidence="1">The sequence shown here is derived from an EMBL/GenBank/DDBJ whole genome shotgun (WGS) entry which is preliminary data.</text>
</comment>
<reference evidence="1 2" key="1">
    <citation type="submission" date="2019-12" db="EMBL/GenBank/DDBJ databases">
        <title>Spirosoma sp. HMF4905 genome sequencing and assembly.</title>
        <authorList>
            <person name="Kang H."/>
            <person name="Cha I."/>
            <person name="Kim H."/>
            <person name="Joh K."/>
        </authorList>
    </citation>
    <scope>NUCLEOTIDE SEQUENCE [LARGE SCALE GENOMIC DNA]</scope>
    <source>
        <strain evidence="1 2">HMF4905</strain>
    </source>
</reference>
<gene>
    <name evidence="1" type="ORF">GO755_22620</name>
</gene>
<dbReference type="AlphaFoldDB" id="A0A7K1SGD4"/>
<organism evidence="1 2">
    <name type="scientific">Spirosoma arboris</name>
    <dbReference type="NCBI Taxonomy" id="2682092"/>
    <lineage>
        <taxon>Bacteria</taxon>
        <taxon>Pseudomonadati</taxon>
        <taxon>Bacteroidota</taxon>
        <taxon>Cytophagia</taxon>
        <taxon>Cytophagales</taxon>
        <taxon>Cytophagaceae</taxon>
        <taxon>Spirosoma</taxon>
    </lineage>
</organism>
<protein>
    <submittedName>
        <fullName evidence="1">Uncharacterized protein</fullName>
    </submittedName>
</protein>
<name>A0A7K1SGD4_9BACT</name>
<sequence length="222" mass="25037">MNPLAQLVETRSGSALSEVLQEAPRLVESVSEALTESPLISLPSLFGSKAATVPSSVSDPDLDEEPYIPLTAEEIRTKAESKAEMWGAIIALCFGFIHRYTAYQKIREGDKQLVRDYEQHVKLTKEIPIYSPDHPYFAARERWNEFEEALEEADEEARLTDAQLTLLRRAIEADLKAKNRRGTLKTGSITETLFEIMMIKAMAPLMQVGMMTVNKMVDKTMR</sequence>
<dbReference type="EMBL" id="WPIN01000008">
    <property type="protein sequence ID" value="MVM32851.1"/>
    <property type="molecule type" value="Genomic_DNA"/>
</dbReference>
<evidence type="ECO:0000313" key="2">
    <source>
        <dbReference type="Proteomes" id="UP000436006"/>
    </source>
</evidence>
<dbReference type="RefSeq" id="WP_157587554.1">
    <property type="nucleotide sequence ID" value="NZ_WPIN01000008.1"/>
</dbReference>
<evidence type="ECO:0000313" key="1">
    <source>
        <dbReference type="EMBL" id="MVM32851.1"/>
    </source>
</evidence>
<proteinExistence type="predicted"/>
<keyword evidence="2" id="KW-1185">Reference proteome</keyword>
<accession>A0A7K1SGD4</accession>
<dbReference type="Proteomes" id="UP000436006">
    <property type="component" value="Unassembled WGS sequence"/>
</dbReference>